<gene>
    <name evidence="15" type="ORF">E5Q11_07245</name>
</gene>
<feature type="transmembrane region" description="Helical" evidence="13">
    <location>
        <begin position="12"/>
        <end position="37"/>
    </location>
</feature>
<keyword evidence="16" id="KW-1185">Reference proteome</keyword>
<keyword evidence="9 13" id="KW-1133">Transmembrane helix</keyword>
<evidence type="ECO:0000313" key="15">
    <source>
        <dbReference type="EMBL" id="TGN40080.1"/>
    </source>
</evidence>
<dbReference type="OrthoDB" id="9793784at2"/>
<accession>A0A4Z1C448</accession>
<dbReference type="AlphaFoldDB" id="A0A4Z1C448"/>
<evidence type="ECO:0000313" key="16">
    <source>
        <dbReference type="Proteomes" id="UP000298325"/>
    </source>
</evidence>
<protein>
    <submittedName>
        <fullName evidence="15">Cytochrome b</fullName>
    </submittedName>
</protein>
<dbReference type="PANTHER" id="PTHR30529">
    <property type="entry name" value="CYTOCHROME B561"/>
    <property type="match status" value="1"/>
</dbReference>
<comment type="similarity">
    <text evidence="12">Belongs to the cytochrome b561 family.</text>
</comment>
<dbReference type="GO" id="GO:0009055">
    <property type="term" value="F:electron transfer activity"/>
    <property type="evidence" value="ECO:0007669"/>
    <property type="project" value="InterPro"/>
</dbReference>
<name>A0A4Z1C448_9GAMM</name>
<sequence length="186" mass="20926">MPQLRNTVREYGLVAIVLHWLVAVVIFGLFALGFWMVDLDYYHEWYKQAPDIHRSVGILLLGAMLFRLLWRLTNLRPGPLPGHSRLEALAAHGAHLLLYLLIFTAMISGYLISTADGSSISVFGWFDVPSLTGRIKGMEDIAGVVHYWVTWVIVGLASLHGVAALKHHFVDRDDTLRRMLGRSGNH</sequence>
<dbReference type="SUPFAM" id="SSF81342">
    <property type="entry name" value="Transmembrane di-heme cytochromes"/>
    <property type="match status" value="1"/>
</dbReference>
<evidence type="ECO:0000256" key="13">
    <source>
        <dbReference type="SAM" id="Phobius"/>
    </source>
</evidence>
<evidence type="ECO:0000256" key="1">
    <source>
        <dbReference type="ARBA" id="ARBA00001970"/>
    </source>
</evidence>
<evidence type="ECO:0000256" key="3">
    <source>
        <dbReference type="ARBA" id="ARBA00022448"/>
    </source>
</evidence>
<dbReference type="Pfam" id="PF01292">
    <property type="entry name" value="Ni_hydr_CYTB"/>
    <property type="match status" value="1"/>
</dbReference>
<evidence type="ECO:0000256" key="2">
    <source>
        <dbReference type="ARBA" id="ARBA00004651"/>
    </source>
</evidence>
<dbReference type="GO" id="GO:0022904">
    <property type="term" value="P:respiratory electron transport chain"/>
    <property type="evidence" value="ECO:0007669"/>
    <property type="project" value="InterPro"/>
</dbReference>
<evidence type="ECO:0000256" key="9">
    <source>
        <dbReference type="ARBA" id="ARBA00022989"/>
    </source>
</evidence>
<dbReference type="RefSeq" id="WP_135802742.1">
    <property type="nucleotide sequence ID" value="NZ_SRPF01000002.1"/>
</dbReference>
<dbReference type="EMBL" id="SRPF01000002">
    <property type="protein sequence ID" value="TGN40080.1"/>
    <property type="molecule type" value="Genomic_DNA"/>
</dbReference>
<dbReference type="InterPro" id="IPR052168">
    <property type="entry name" value="Cytochrome_b561_oxidase"/>
</dbReference>
<evidence type="ECO:0000256" key="10">
    <source>
        <dbReference type="ARBA" id="ARBA00023004"/>
    </source>
</evidence>
<organism evidence="15 16">
    <name type="scientific">Marinobacter confluentis</name>
    <dbReference type="NCBI Taxonomy" id="1697557"/>
    <lineage>
        <taxon>Bacteria</taxon>
        <taxon>Pseudomonadati</taxon>
        <taxon>Pseudomonadota</taxon>
        <taxon>Gammaproteobacteria</taxon>
        <taxon>Pseudomonadales</taxon>
        <taxon>Marinobacteraceae</taxon>
        <taxon>Marinobacter</taxon>
    </lineage>
</organism>
<dbReference type="GO" id="GO:0020037">
    <property type="term" value="F:heme binding"/>
    <property type="evidence" value="ECO:0007669"/>
    <property type="project" value="TreeGrafter"/>
</dbReference>
<dbReference type="GO" id="GO:0046872">
    <property type="term" value="F:metal ion binding"/>
    <property type="evidence" value="ECO:0007669"/>
    <property type="project" value="UniProtKB-KW"/>
</dbReference>
<evidence type="ECO:0000256" key="12">
    <source>
        <dbReference type="ARBA" id="ARBA00037975"/>
    </source>
</evidence>
<comment type="cofactor">
    <cofactor evidence="1">
        <name>heme b</name>
        <dbReference type="ChEBI" id="CHEBI:60344"/>
    </cofactor>
</comment>
<feature type="domain" description="Cytochrome b561 bacterial/Ni-hydrogenase" evidence="14">
    <location>
        <begin position="11"/>
        <end position="181"/>
    </location>
</feature>
<feature type="transmembrane region" description="Helical" evidence="13">
    <location>
        <begin position="52"/>
        <end position="70"/>
    </location>
</feature>
<dbReference type="GO" id="GO:0005886">
    <property type="term" value="C:plasma membrane"/>
    <property type="evidence" value="ECO:0007669"/>
    <property type="project" value="UniProtKB-SubCell"/>
</dbReference>
<keyword evidence="4" id="KW-1003">Cell membrane</keyword>
<dbReference type="Gene3D" id="1.20.950.20">
    <property type="entry name" value="Transmembrane di-heme cytochromes, Chain C"/>
    <property type="match status" value="1"/>
</dbReference>
<proteinExistence type="inferred from homology"/>
<comment type="subcellular location">
    <subcellularLocation>
        <location evidence="2">Cell membrane</location>
        <topology evidence="2">Multi-pass membrane protein</topology>
    </subcellularLocation>
</comment>
<keyword evidence="8" id="KW-0249">Electron transport</keyword>
<evidence type="ECO:0000256" key="11">
    <source>
        <dbReference type="ARBA" id="ARBA00023136"/>
    </source>
</evidence>
<feature type="transmembrane region" description="Helical" evidence="13">
    <location>
        <begin position="148"/>
        <end position="169"/>
    </location>
</feature>
<keyword evidence="5" id="KW-0349">Heme</keyword>
<dbReference type="InterPro" id="IPR016174">
    <property type="entry name" value="Di-haem_cyt_TM"/>
</dbReference>
<evidence type="ECO:0000256" key="8">
    <source>
        <dbReference type="ARBA" id="ARBA00022982"/>
    </source>
</evidence>
<evidence type="ECO:0000256" key="7">
    <source>
        <dbReference type="ARBA" id="ARBA00022723"/>
    </source>
</evidence>
<comment type="caution">
    <text evidence="15">The sequence shown here is derived from an EMBL/GenBank/DDBJ whole genome shotgun (WGS) entry which is preliminary data.</text>
</comment>
<reference evidence="15 16" key="1">
    <citation type="submission" date="2019-04" db="EMBL/GenBank/DDBJ databases">
        <authorList>
            <person name="Park S."/>
            <person name="Yoon J.-H."/>
        </authorList>
    </citation>
    <scope>NUCLEOTIDE SEQUENCE [LARGE SCALE GENOMIC DNA]</scope>
    <source>
        <strain evidence="15 16">HJM-18</strain>
    </source>
</reference>
<feature type="transmembrane region" description="Helical" evidence="13">
    <location>
        <begin position="91"/>
        <end position="112"/>
    </location>
</feature>
<keyword evidence="3" id="KW-0813">Transport</keyword>
<evidence type="ECO:0000256" key="5">
    <source>
        <dbReference type="ARBA" id="ARBA00022617"/>
    </source>
</evidence>
<evidence type="ECO:0000256" key="4">
    <source>
        <dbReference type="ARBA" id="ARBA00022475"/>
    </source>
</evidence>
<keyword evidence="10" id="KW-0408">Iron</keyword>
<keyword evidence="6 13" id="KW-0812">Transmembrane</keyword>
<dbReference type="PANTHER" id="PTHR30529:SF1">
    <property type="entry name" value="CYTOCHROME B561 HOMOLOG 2"/>
    <property type="match status" value="1"/>
</dbReference>
<evidence type="ECO:0000256" key="6">
    <source>
        <dbReference type="ARBA" id="ARBA00022692"/>
    </source>
</evidence>
<keyword evidence="7" id="KW-0479">Metal-binding</keyword>
<dbReference type="Proteomes" id="UP000298325">
    <property type="component" value="Unassembled WGS sequence"/>
</dbReference>
<evidence type="ECO:0000259" key="14">
    <source>
        <dbReference type="Pfam" id="PF01292"/>
    </source>
</evidence>
<dbReference type="InterPro" id="IPR011577">
    <property type="entry name" value="Cyt_b561_bac/Ni-Hgenase"/>
</dbReference>
<keyword evidence="11 13" id="KW-0472">Membrane</keyword>